<dbReference type="Proteomes" id="UP000019450">
    <property type="component" value="Chromosome"/>
</dbReference>
<dbReference type="EMBL" id="CP006932">
    <property type="protein sequence ID" value="AHK22150.1"/>
    <property type="molecule type" value="Genomic_DNA"/>
</dbReference>
<dbReference type="KEGG" id="hcr:X271_00030"/>
<organism evidence="2 3">
    <name type="scientific">Candidatus Hepatoplasma crinochetorum Av</name>
    <dbReference type="NCBI Taxonomy" id="1427984"/>
    <lineage>
        <taxon>Bacteria</taxon>
        <taxon>Bacillati</taxon>
        <taxon>Mycoplasmatota</taxon>
        <taxon>Mollicutes</taxon>
        <taxon>Candidatus Hepatoplasmataceae</taxon>
        <taxon>Candidatus Hepatoplasma</taxon>
    </lineage>
</organism>
<gene>
    <name evidence="2" type="ORF">X271_00030</name>
</gene>
<accession>W8GRT8</accession>
<feature type="transmembrane region" description="Helical" evidence="1">
    <location>
        <begin position="66"/>
        <end position="82"/>
    </location>
</feature>
<name>W8GRT8_9MOLU</name>
<feature type="transmembrane region" description="Helical" evidence="1">
    <location>
        <begin position="87"/>
        <end position="104"/>
    </location>
</feature>
<evidence type="ECO:0000313" key="2">
    <source>
        <dbReference type="EMBL" id="AHK22150.1"/>
    </source>
</evidence>
<dbReference type="eggNOG" id="COG2200">
    <property type="taxonomic scope" value="Bacteria"/>
</dbReference>
<protein>
    <submittedName>
        <fullName evidence="2">Uncharacterized protein</fullName>
    </submittedName>
</protein>
<keyword evidence="3" id="KW-1185">Reference proteome</keyword>
<feature type="transmembrane region" description="Helical" evidence="1">
    <location>
        <begin position="116"/>
        <end position="133"/>
    </location>
</feature>
<proteinExistence type="predicted"/>
<feature type="transmembrane region" description="Helical" evidence="1">
    <location>
        <begin position="145"/>
        <end position="171"/>
    </location>
</feature>
<dbReference type="RefSeq" id="WP_025208450.1">
    <property type="nucleotide sequence ID" value="NZ_CP006932.1"/>
</dbReference>
<dbReference type="OrthoDB" id="10004418at2"/>
<feature type="transmembrane region" description="Helical" evidence="1">
    <location>
        <begin position="6"/>
        <end position="26"/>
    </location>
</feature>
<keyword evidence="1" id="KW-0472">Membrane</keyword>
<reference evidence="2 3" key="1">
    <citation type="journal article" date="2014" name="Genome Biol. Evol.">
        <title>Phylogenomics of "Candidatus Hepatoplasma crinochetorum," a Lineage of Mollicutes Associated with Noninsect Arthropods.</title>
        <authorList>
            <person name="Leclercq S."/>
            <person name="Dittmer J."/>
            <person name="Bouchon D."/>
            <person name="Cordaux R."/>
        </authorList>
    </citation>
    <scope>NUCLEOTIDE SEQUENCE [LARGE SCALE GENOMIC DNA]</scope>
    <source>
        <strain evidence="2 3">Av</strain>
    </source>
</reference>
<dbReference type="HOGENOM" id="CLU_460566_0_0_14"/>
<keyword evidence="1" id="KW-0812">Transmembrane</keyword>
<keyword evidence="1" id="KW-1133">Transmembrane helix</keyword>
<feature type="transmembrane region" description="Helical" evidence="1">
    <location>
        <begin position="191"/>
        <end position="211"/>
    </location>
</feature>
<feature type="transmembrane region" description="Helical" evidence="1">
    <location>
        <begin position="38"/>
        <end position="60"/>
    </location>
</feature>
<dbReference type="STRING" id="1427984.X271_00030"/>
<dbReference type="AlphaFoldDB" id="W8GRT8"/>
<evidence type="ECO:0000313" key="3">
    <source>
        <dbReference type="Proteomes" id="UP000019450"/>
    </source>
</evidence>
<evidence type="ECO:0000256" key="1">
    <source>
        <dbReference type="SAM" id="Phobius"/>
    </source>
</evidence>
<sequence>MNLAIIPFIFLNLFSIVVIFVIYFSLKEYSRIKNNQFSPLSLAIIFLFLFPIIFIFEYFFSFYNNLYYLSLVPILIIFFSFYFDNRFSYLIFAIFLFSWIFKVMNLEEDGSFNPVYLLPLIANLSLILIINLKEISIFSNFKNHFFALSIIFIYIFILFLFSIFFFFILDLNDFYDNPPLDFFILLLSEVIYYYFFYITIFFVIISLDAIYNNFFKLESFADQNEVSYFKITLAQDYLRDYISKNNYKYGFLILFNIDNKFLVENNDINFILEYLKLKIEKNYQDSFFLKINSNYYSVFIPFKREEIDLELIHKNSEKNNHKGDFFEKLEKILRTVKINNKNASAVVSTYGLDSCDFNQLIYDASYLLNSAIKQKNITLNLYDFRKIKDRLSRNNKISYLIETIKNYDLTYIRSNTKQKIYYPLIYLSTEESNKKINLYDWINTKKFTKKEKIIIERYFANIILKNFQNYNFDKLILNYSFNYLISNDFDRNEFLNNLKKEIELEKVVIGVFVEDKFRDPNKFIKLKHYFKELGIEFALLDLENINEDFYKILKPDWFKYYKEHNIWEILNFKNKLSEDKLKKYKIKDNLLN</sequence>